<feature type="non-terminal residue" evidence="1">
    <location>
        <position position="1"/>
    </location>
</feature>
<accession>A0A1H9YPK7</accession>
<dbReference type="AlphaFoldDB" id="A0A1H9YPK7"/>
<dbReference type="EMBL" id="FOHW01000001">
    <property type="protein sequence ID" value="SES71000.1"/>
    <property type="molecule type" value="Genomic_DNA"/>
</dbReference>
<evidence type="ECO:0000313" key="2">
    <source>
        <dbReference type="Proteomes" id="UP000182332"/>
    </source>
</evidence>
<proteinExistence type="predicted"/>
<sequence>FSGTGFNREEASVITIDFAACPLTPSRLKPVPLRAALCLHLPGYNRSQ</sequence>
<protein>
    <submittedName>
        <fullName evidence="1">Uncharacterized protein</fullName>
    </submittedName>
</protein>
<name>A0A1H9YPK7_9PSED</name>
<gene>
    <name evidence="1" type="ORF">SAMN05216197_101358</name>
</gene>
<dbReference type="Proteomes" id="UP000182332">
    <property type="component" value="Unassembled WGS sequence"/>
</dbReference>
<organism evidence="1 2">
    <name type="scientific">Pseudomonas graminis</name>
    <dbReference type="NCBI Taxonomy" id="158627"/>
    <lineage>
        <taxon>Bacteria</taxon>
        <taxon>Pseudomonadati</taxon>
        <taxon>Pseudomonadota</taxon>
        <taxon>Gammaproteobacteria</taxon>
        <taxon>Pseudomonadales</taxon>
        <taxon>Pseudomonadaceae</taxon>
        <taxon>Pseudomonas</taxon>
    </lineage>
</organism>
<evidence type="ECO:0000313" key="1">
    <source>
        <dbReference type="EMBL" id="SES71000.1"/>
    </source>
</evidence>
<reference evidence="1 2" key="1">
    <citation type="submission" date="2016-10" db="EMBL/GenBank/DDBJ databases">
        <authorList>
            <person name="de Groot N.N."/>
        </authorList>
    </citation>
    <scope>NUCLEOTIDE SEQUENCE [LARGE SCALE GENOMIC DNA]</scope>
    <source>
        <strain evidence="1 2">DSM 11363</strain>
    </source>
</reference>